<dbReference type="Proteomes" id="UP000032336">
    <property type="component" value="Unassembled WGS sequence"/>
</dbReference>
<dbReference type="Gene3D" id="3.40.50.300">
    <property type="entry name" value="P-loop containing nucleotide triphosphate hydrolases"/>
    <property type="match status" value="1"/>
</dbReference>
<feature type="region of interest" description="Disordered" evidence="1">
    <location>
        <begin position="1"/>
        <end position="39"/>
    </location>
</feature>
<accession>A0A0D8FTZ8</accession>
<organism evidence="2 3">
    <name type="scientific">Ferrimicrobium acidiphilum DSM 19497</name>
    <dbReference type="NCBI Taxonomy" id="1121877"/>
    <lineage>
        <taxon>Bacteria</taxon>
        <taxon>Bacillati</taxon>
        <taxon>Actinomycetota</taxon>
        <taxon>Acidimicrobiia</taxon>
        <taxon>Acidimicrobiales</taxon>
        <taxon>Acidimicrobiaceae</taxon>
        <taxon>Ferrimicrobium</taxon>
    </lineage>
</organism>
<evidence type="ECO:0000313" key="2">
    <source>
        <dbReference type="EMBL" id="KJE75712.1"/>
    </source>
</evidence>
<gene>
    <name evidence="2" type="ORF">FEAC_25540</name>
</gene>
<dbReference type="GeneID" id="78373573"/>
<comment type="caution">
    <text evidence="2">The sequence shown here is derived from an EMBL/GenBank/DDBJ whole genome shotgun (WGS) entry which is preliminary data.</text>
</comment>
<proteinExistence type="predicted"/>
<keyword evidence="3" id="KW-1185">Reference proteome</keyword>
<dbReference type="eggNOG" id="COG3451">
    <property type="taxonomic scope" value="Bacteria"/>
</dbReference>
<dbReference type="SUPFAM" id="SSF52540">
    <property type="entry name" value="P-loop containing nucleoside triphosphate hydrolases"/>
    <property type="match status" value="1"/>
</dbReference>
<dbReference type="InterPro" id="IPR027417">
    <property type="entry name" value="P-loop_NTPase"/>
</dbReference>
<dbReference type="PATRIC" id="fig|1121877.4.peg.2848"/>
<sequence>MFWNRSSKEPGPGRIPGHAREENTSSEPIDVSTSAPTPFGRRDVGLAPDGGTPIGAALFTPASASRRERKVAAKVAAQVKAEHRRALMQQQREELVALRAERRAAQYLPARGEPGPCALRTYLPLRVKPHRATTEVLSGAYPFLAEAGLGSEGVLVGHDSWSGAAFVFDPWVLYSKGVLTNPNILLAGIIGRGKSSLAKSLATRSIAFGRKVYVPGDPKGEWTVVSRAVGGAAIELGGGLSARLNPLDEGPRPSSMTDAEWIAVTRQRRRSLVGALTESALGRELAAVEHSALDAALETAVRENSVPILPHVVQALFDPRSAVLGSSLEQLARDGREVGHALTRVVSGDLAGLFDGPSTVRFDPSLPMISLDLSRISGSDSLISMVMTCASSWMEAALTDPNAGQRWVIYDEAWRLLAQPALLARMQSQWKLSRALGIANMMVIHRLSDLDAVGDAGSEARGLALGLLADCSTKIIYAQESGEATKTGTSLGLSTTEVAQLPDLERGEGLWRLGERAFVVRHILTPTELACFDTNQRMIGDA</sequence>
<dbReference type="EMBL" id="JXUW01000031">
    <property type="protein sequence ID" value="KJE75712.1"/>
    <property type="molecule type" value="Genomic_DNA"/>
</dbReference>
<dbReference type="RefSeq" id="WP_201773908.1">
    <property type="nucleotide sequence ID" value="NZ_JQKF01000030.1"/>
</dbReference>
<evidence type="ECO:0000313" key="3">
    <source>
        <dbReference type="Proteomes" id="UP000032336"/>
    </source>
</evidence>
<reference evidence="2 3" key="1">
    <citation type="submission" date="2015-01" db="EMBL/GenBank/DDBJ databases">
        <title>Draft genome of the acidophilic iron oxidizer Ferrimicrobium acidiphilum strain T23.</title>
        <authorList>
            <person name="Poehlein A."/>
            <person name="Eisen S."/>
            <person name="Schloemann M."/>
            <person name="Johnson B.D."/>
            <person name="Daniel R."/>
            <person name="Muehling M."/>
        </authorList>
    </citation>
    <scope>NUCLEOTIDE SEQUENCE [LARGE SCALE GENOMIC DNA]</scope>
    <source>
        <strain evidence="2 3">T23</strain>
    </source>
</reference>
<dbReference type="AlphaFoldDB" id="A0A0D8FTZ8"/>
<dbReference type="STRING" id="1121877.FEAC_25540"/>
<name>A0A0D8FTZ8_9ACTN</name>
<feature type="compositionally biased region" description="Polar residues" evidence="1">
    <location>
        <begin position="25"/>
        <end position="36"/>
    </location>
</feature>
<evidence type="ECO:0000256" key="1">
    <source>
        <dbReference type="SAM" id="MobiDB-lite"/>
    </source>
</evidence>
<protein>
    <submittedName>
        <fullName evidence="2">AAA-like domain protein</fullName>
    </submittedName>
</protein>